<sequence length="183" mass="19236">MSDDRPRPWWKRGRPALTPPPDAFDASLRLPALLAPGGVAVWTEPVDRQAVVAALAPRVADAAGLDEALVLRLLQKRDALGSTHLGEGVDLPHARVDGLEWPAFALGLTRGGVADAEAPTEVVWLLLLPPGAAGLGTTAQVARACHDADFRHALRTAGGTADVRAALARWERAHEAPPAAWGS</sequence>
<organism evidence="2 3">
    <name type="scientific">Rubrivirga marina</name>
    <dbReference type="NCBI Taxonomy" id="1196024"/>
    <lineage>
        <taxon>Bacteria</taxon>
        <taxon>Pseudomonadati</taxon>
        <taxon>Rhodothermota</taxon>
        <taxon>Rhodothermia</taxon>
        <taxon>Rhodothermales</taxon>
        <taxon>Rubricoccaceae</taxon>
        <taxon>Rubrivirga</taxon>
    </lineage>
</organism>
<dbReference type="PANTHER" id="PTHR47738">
    <property type="entry name" value="PTS SYSTEM FRUCTOSE-LIKE EIIA COMPONENT-RELATED"/>
    <property type="match status" value="1"/>
</dbReference>
<feature type="domain" description="PTS EIIA type-2" evidence="1">
    <location>
        <begin position="32"/>
        <end position="170"/>
    </location>
</feature>
<proteinExistence type="predicted"/>
<dbReference type="InterPro" id="IPR016152">
    <property type="entry name" value="PTrfase/Anion_transptr"/>
</dbReference>
<dbReference type="Proteomes" id="UP000216339">
    <property type="component" value="Unassembled WGS sequence"/>
</dbReference>
<dbReference type="PANTHER" id="PTHR47738:SF1">
    <property type="entry name" value="NITROGEN REGULATORY PROTEIN"/>
    <property type="match status" value="1"/>
</dbReference>
<dbReference type="Gene3D" id="3.40.930.10">
    <property type="entry name" value="Mannitol-specific EII, Chain A"/>
    <property type="match status" value="1"/>
</dbReference>
<reference evidence="2 3" key="1">
    <citation type="submission" date="2016-11" db="EMBL/GenBank/DDBJ databases">
        <title>Study of marine rhodopsin-containing bacteria.</title>
        <authorList>
            <person name="Yoshizawa S."/>
            <person name="Kumagai Y."/>
            <person name="Kogure K."/>
        </authorList>
    </citation>
    <scope>NUCLEOTIDE SEQUENCE [LARGE SCALE GENOMIC DNA]</scope>
    <source>
        <strain evidence="2 3">SAORIC-28</strain>
    </source>
</reference>
<comment type="caution">
    <text evidence="2">The sequence shown here is derived from an EMBL/GenBank/DDBJ whole genome shotgun (WGS) entry which is preliminary data.</text>
</comment>
<name>A0A271J1B7_9BACT</name>
<dbReference type="EMBL" id="MQWD01000001">
    <property type="protein sequence ID" value="PAP77107.1"/>
    <property type="molecule type" value="Genomic_DNA"/>
</dbReference>
<evidence type="ECO:0000259" key="1">
    <source>
        <dbReference type="PROSITE" id="PS51094"/>
    </source>
</evidence>
<dbReference type="OrthoDB" id="95460at2"/>
<dbReference type="RefSeq" id="WP_095510773.1">
    <property type="nucleotide sequence ID" value="NZ_MQWD01000001.1"/>
</dbReference>
<dbReference type="SUPFAM" id="SSF55804">
    <property type="entry name" value="Phoshotransferase/anion transport protein"/>
    <property type="match status" value="1"/>
</dbReference>
<dbReference type="Pfam" id="PF00359">
    <property type="entry name" value="PTS_EIIA_2"/>
    <property type="match status" value="1"/>
</dbReference>
<evidence type="ECO:0000313" key="3">
    <source>
        <dbReference type="Proteomes" id="UP000216339"/>
    </source>
</evidence>
<evidence type="ECO:0000313" key="2">
    <source>
        <dbReference type="EMBL" id="PAP77107.1"/>
    </source>
</evidence>
<dbReference type="AlphaFoldDB" id="A0A271J1B7"/>
<protein>
    <recommendedName>
        <fullName evidence="1">PTS EIIA type-2 domain-containing protein</fullName>
    </recommendedName>
</protein>
<dbReference type="InterPro" id="IPR051541">
    <property type="entry name" value="PTS_SugarTrans_NitroReg"/>
</dbReference>
<dbReference type="InterPro" id="IPR002178">
    <property type="entry name" value="PTS_EIIA_type-2_dom"/>
</dbReference>
<dbReference type="GO" id="GO:0030295">
    <property type="term" value="F:protein kinase activator activity"/>
    <property type="evidence" value="ECO:0007669"/>
    <property type="project" value="TreeGrafter"/>
</dbReference>
<keyword evidence="3" id="KW-1185">Reference proteome</keyword>
<dbReference type="PROSITE" id="PS51094">
    <property type="entry name" value="PTS_EIIA_TYPE_2"/>
    <property type="match status" value="1"/>
</dbReference>
<gene>
    <name evidence="2" type="ORF">BSZ37_12060</name>
</gene>
<accession>A0A271J1B7</accession>